<dbReference type="HOGENOM" id="CLU_006533_0_2_6"/>
<dbReference type="CDD" id="cd05121">
    <property type="entry name" value="ABC1_ADCK3-like"/>
    <property type="match status" value="1"/>
</dbReference>
<reference evidence="4 5" key="1">
    <citation type="journal article" date="2012" name="J. Bacteriol.">
        <title>Complete Genome Sequence of the BTEX-Degrading Bacterium Pseudoxanthomonas spadix BD-a59.</title>
        <authorList>
            <person name="Lee S.H."/>
            <person name="Jin H.M."/>
            <person name="Lee H.J."/>
            <person name="Kim J.M."/>
            <person name="Jeon C.O."/>
        </authorList>
    </citation>
    <scope>NUCLEOTIDE SEQUENCE [LARGE SCALE GENOMIC DNA]</scope>
    <source>
        <strain evidence="4 5">BD-a59</strain>
    </source>
</reference>
<comment type="similarity">
    <text evidence="1">Belongs to the protein kinase superfamily. ADCK protein kinase family.</text>
</comment>
<proteinExistence type="inferred from homology"/>
<name>G7USD5_PSEUP</name>
<dbReference type="AlphaFoldDB" id="G7USD5"/>
<feature type="domain" description="ABC1 atypical kinase-like" evidence="3">
    <location>
        <begin position="106"/>
        <end position="348"/>
    </location>
</feature>
<evidence type="ECO:0000313" key="4">
    <source>
        <dbReference type="EMBL" id="AER56007.1"/>
    </source>
</evidence>
<dbReference type="EMBL" id="CP003093">
    <property type="protein sequence ID" value="AER56007.1"/>
    <property type="molecule type" value="Genomic_DNA"/>
</dbReference>
<dbReference type="InterPro" id="IPR050154">
    <property type="entry name" value="UbiB_kinase"/>
</dbReference>
<feature type="transmembrane region" description="Helical" evidence="2">
    <location>
        <begin position="504"/>
        <end position="525"/>
    </location>
</feature>
<sequence length="563" mass="61980">MSGSGHGSLWDTLSSVRDLGRIQEIAVVLLRYGFGDVAARVGMTGALEKAGRLLRMEHADQYLTMPTPERLRRTLQDLGPTFIKFGQILSTRVDLLPPEYLRELGQLQNNVPALDFELLRPQVRQDLGCEPEDIFARIDTVPLAAASLAQTHRAWLADGTALVLKIRRPGIREVVEADLRLLARLADIAEARAPDLRRYHPVEVVRQFTASLRNELDFAAECRNAERIAANFAGHPEIVVPAVVWPLTSERLNVQEFVGAIPGADIAAVEAAGLDRAQLARSGANIVLKMVLEDGLFHADPHPGNIFYLPDGRIAVIDFGMVGHVNAQRRGQVARLLYGLVAQRPEDVADILIDWAGQAEVDEARLQADIDEMIDQYRGLALKDLHMGRMLLGVSALLRQHALVLPGDLALMIKAFLTLEGLGRLLDPDFDMASEARPFLERAMLQRYSPRRLAKRGQRALAGSLDLLEDLPRELRRMLRRYGQGKFKLEVTSLRPFGNQVAHAVNRLTMGIITAALIVGSSIVIDSGGVASRFRTVLGLGGFIGAGLCGVVLLVWILRSGRR</sequence>
<dbReference type="SUPFAM" id="SSF56112">
    <property type="entry name" value="Protein kinase-like (PK-like)"/>
    <property type="match status" value="1"/>
</dbReference>
<keyword evidence="2" id="KW-0472">Membrane</keyword>
<keyword evidence="2" id="KW-0812">Transmembrane</keyword>
<keyword evidence="5" id="KW-1185">Reference proteome</keyword>
<accession>G7USD5</accession>
<protein>
    <recommendedName>
        <fullName evidence="3">ABC1 atypical kinase-like domain-containing protein</fullName>
    </recommendedName>
</protein>
<dbReference type="PANTHER" id="PTHR10566:SF113">
    <property type="entry name" value="PROTEIN ACTIVITY OF BC1 COMPLEX KINASE 7, CHLOROPLASTIC"/>
    <property type="match status" value="1"/>
</dbReference>
<evidence type="ECO:0000313" key="5">
    <source>
        <dbReference type="Proteomes" id="UP000005870"/>
    </source>
</evidence>
<organism evidence="4 5">
    <name type="scientific">Pseudoxanthomonas spadix (strain BD-a59)</name>
    <dbReference type="NCBI Taxonomy" id="1045855"/>
    <lineage>
        <taxon>Bacteria</taxon>
        <taxon>Pseudomonadati</taxon>
        <taxon>Pseudomonadota</taxon>
        <taxon>Gammaproteobacteria</taxon>
        <taxon>Lysobacterales</taxon>
        <taxon>Lysobacteraceae</taxon>
        <taxon>Pseudoxanthomonas</taxon>
    </lineage>
</organism>
<evidence type="ECO:0000256" key="2">
    <source>
        <dbReference type="SAM" id="Phobius"/>
    </source>
</evidence>
<gene>
    <name evidence="4" type="ordered locus">DSC_06780</name>
</gene>
<keyword evidence="2" id="KW-1133">Transmembrane helix</keyword>
<dbReference type="KEGG" id="psd:DSC_06780"/>
<evidence type="ECO:0000256" key="1">
    <source>
        <dbReference type="ARBA" id="ARBA00009670"/>
    </source>
</evidence>
<feature type="transmembrane region" description="Helical" evidence="2">
    <location>
        <begin position="537"/>
        <end position="558"/>
    </location>
</feature>
<dbReference type="Proteomes" id="UP000005870">
    <property type="component" value="Chromosome"/>
</dbReference>
<evidence type="ECO:0000259" key="3">
    <source>
        <dbReference type="Pfam" id="PF03109"/>
    </source>
</evidence>
<dbReference type="InterPro" id="IPR011009">
    <property type="entry name" value="Kinase-like_dom_sf"/>
</dbReference>
<dbReference type="PANTHER" id="PTHR10566">
    <property type="entry name" value="CHAPERONE-ACTIVITY OF BC1 COMPLEX CABC1 -RELATED"/>
    <property type="match status" value="1"/>
</dbReference>
<dbReference type="InterPro" id="IPR004147">
    <property type="entry name" value="ABC1_dom"/>
</dbReference>
<dbReference type="eggNOG" id="COG0661">
    <property type="taxonomic scope" value="Bacteria"/>
</dbReference>
<dbReference type="Pfam" id="PF03109">
    <property type="entry name" value="ABC1"/>
    <property type="match status" value="1"/>
</dbReference>
<dbReference type="STRING" id="1045855.DSC_06780"/>